<dbReference type="SUPFAM" id="SSF81901">
    <property type="entry name" value="HCP-like"/>
    <property type="match status" value="1"/>
</dbReference>
<evidence type="ECO:0000259" key="1">
    <source>
        <dbReference type="Pfam" id="PF12770"/>
    </source>
</evidence>
<comment type="caution">
    <text evidence="2">The sequence shown here is derived from an EMBL/GenBank/DDBJ whole genome shotgun (WGS) entry which is preliminary data.</text>
</comment>
<reference evidence="2" key="1">
    <citation type="submission" date="2020-11" db="EMBL/GenBank/DDBJ databases">
        <authorList>
            <consortium name="DOE Joint Genome Institute"/>
            <person name="Ahrendt S."/>
            <person name="Riley R."/>
            <person name="Andreopoulos W."/>
            <person name="Labutti K."/>
            <person name="Pangilinan J."/>
            <person name="Ruiz-Duenas F.J."/>
            <person name="Barrasa J.M."/>
            <person name="Sanchez-Garcia M."/>
            <person name="Camarero S."/>
            <person name="Miyauchi S."/>
            <person name="Serrano A."/>
            <person name="Linde D."/>
            <person name="Babiker R."/>
            <person name="Drula E."/>
            <person name="Ayuso-Fernandez I."/>
            <person name="Pacheco R."/>
            <person name="Padilla G."/>
            <person name="Ferreira P."/>
            <person name="Barriuso J."/>
            <person name="Kellner H."/>
            <person name="Castanera R."/>
            <person name="Alfaro M."/>
            <person name="Ramirez L."/>
            <person name="Pisabarro A.G."/>
            <person name="Kuo A."/>
            <person name="Tritt A."/>
            <person name="Lipzen A."/>
            <person name="He G."/>
            <person name="Yan M."/>
            <person name="Ng V."/>
            <person name="Cullen D."/>
            <person name="Martin F."/>
            <person name="Rosso M.-N."/>
            <person name="Henrissat B."/>
            <person name="Hibbett D."/>
            <person name="Martinez A.T."/>
            <person name="Grigoriev I.V."/>
        </authorList>
    </citation>
    <scope>NUCLEOTIDE SEQUENCE</scope>
    <source>
        <strain evidence="2">CBS 247.69</strain>
    </source>
</reference>
<sequence>MKVIFQEYDQEANNPGRNEIVAIHYFHKNTTGEGALEDNLSALAATPEKHAASAERFQDLAGSYYNKYERTRDLEDLMIVIDYGLSALAETPDGHPDMAGRLQSLAIYYTSGYTHTGDPEVLEAALAYNLKAVAGTPLGHPELARRHQSLATAHLHRYRRAGNFGDLETALRFNLSATIATPEDHPDLAERHQSLAVSYTDRYKRTGKLEDMTAALKYDLLAVAATAEDDPDLGARHQSLGISYLDRFKRTGALKDLEAAIQYSLSGLAATSERDPNLAGRHQKVAMTYNLRYRQNGNLRDLEAAIEHNTLAIAAAPHGQSDLAALTSQSLAVSYMDRFQRTGDLEDMQNAISYNILSVTATPEGHPDLPARYRNVSVSHLDRYTRGADLEDLEAALKYSSLAVAKTPEGHPDLAGRYQNLGGIYYTKYIREKTPKDLWAAFMYILLAVDTTPEADPEYALRQNCLAMCYEERYKRIRESADIEAALVCHLAAVAATPDDHPGLASMQVNLARSYLFRYAKTTDTKDLDMANNLFKSALKSTIASPKDIWNISVQFSEFQGVFPLLDILEGYKIALNTLPSFLWLGSSLHNRHDSLVRNDVSNFIATAVTFALQASKPKLALEFLEQGLSTTHKQSLQLRSEHTKLQGSLPIIAQRMQHISAQLQSSLHPSDSGINYHLLAHERQELIQEIRTHTGFEDFLLPPKYANLCTASVHGPVIMLNCSNLQTDAIIIISPSVPPIHLCLPDAPAPAIEEHLGKLKIALKYFSIHSRNSRYGKPSGIGNDSSKNLLDLVITWIWETIVKPVFDALKDKGINNGRLWWCPSGLFTYLPLHAAAPLESNFIQSYTPTLDTLINANTKSKPSVGIDDLAVVGLVEASASLGAWSNLPAVEEELIIVAAFFKNQAHQLKDSQATIENVMKGIELSPWVHLACHGQQDLAEPLKSGLILYDGKLELEQILHINLPNAKFAYLSACETAMGDSKLVNEAMHLAGGFLAAGYQGAIGTLWSMPDIYGPKVAEVVYKTIFGEDNIPDASRAAEGLHLAIQKLRRDGVHLHQWMPFIHLGI</sequence>
<organism evidence="2 3">
    <name type="scientific">Collybia nuda</name>
    <dbReference type="NCBI Taxonomy" id="64659"/>
    <lineage>
        <taxon>Eukaryota</taxon>
        <taxon>Fungi</taxon>
        <taxon>Dikarya</taxon>
        <taxon>Basidiomycota</taxon>
        <taxon>Agaricomycotina</taxon>
        <taxon>Agaricomycetes</taxon>
        <taxon>Agaricomycetidae</taxon>
        <taxon>Agaricales</taxon>
        <taxon>Tricholomatineae</taxon>
        <taxon>Clitocybaceae</taxon>
        <taxon>Collybia</taxon>
    </lineage>
</organism>
<dbReference type="Pfam" id="PF12770">
    <property type="entry name" value="CHAT"/>
    <property type="match status" value="1"/>
</dbReference>
<proteinExistence type="predicted"/>
<dbReference type="OrthoDB" id="9991317at2759"/>
<dbReference type="Gene3D" id="1.25.40.10">
    <property type="entry name" value="Tetratricopeptide repeat domain"/>
    <property type="match status" value="1"/>
</dbReference>
<dbReference type="AlphaFoldDB" id="A0A9P6CM41"/>
<dbReference type="InterPro" id="IPR024983">
    <property type="entry name" value="CHAT_dom"/>
</dbReference>
<name>A0A9P6CM41_9AGAR</name>
<gene>
    <name evidence="2" type="ORF">BDZ94DRAFT_1160093</name>
</gene>
<dbReference type="EMBL" id="MU150248">
    <property type="protein sequence ID" value="KAF9465338.1"/>
    <property type="molecule type" value="Genomic_DNA"/>
</dbReference>
<protein>
    <submittedName>
        <fullName evidence="2">CHAT domain-containing protein</fullName>
    </submittedName>
</protein>
<keyword evidence="3" id="KW-1185">Reference proteome</keyword>
<feature type="domain" description="CHAT" evidence="1">
    <location>
        <begin position="795"/>
        <end position="1066"/>
    </location>
</feature>
<evidence type="ECO:0000313" key="2">
    <source>
        <dbReference type="EMBL" id="KAF9465338.1"/>
    </source>
</evidence>
<dbReference type="Proteomes" id="UP000807353">
    <property type="component" value="Unassembled WGS sequence"/>
</dbReference>
<accession>A0A9P6CM41</accession>
<evidence type="ECO:0000313" key="3">
    <source>
        <dbReference type="Proteomes" id="UP000807353"/>
    </source>
</evidence>
<dbReference type="InterPro" id="IPR011990">
    <property type="entry name" value="TPR-like_helical_dom_sf"/>
</dbReference>